<evidence type="ECO:0000313" key="2">
    <source>
        <dbReference type="EMBL" id="XCH44305.1"/>
    </source>
</evidence>
<protein>
    <recommendedName>
        <fullName evidence="1">Gp84-like domain-containing protein</fullName>
    </recommendedName>
</protein>
<sequence>MFELTVVKVGTDKSVTVKGSHRSMVIDHLEASAARHGLEVAHIRDNLQGDILKNGQIVAEWAVTVE</sequence>
<feature type="domain" description="Gp84-like" evidence="1">
    <location>
        <begin position="1"/>
        <end position="65"/>
    </location>
</feature>
<gene>
    <name evidence="2" type="primary">87</name>
    <name evidence="2" type="ORF">SEA_BABYBACK_87</name>
</gene>
<dbReference type="EMBL" id="PP758916">
    <property type="protein sequence ID" value="XCH44305.1"/>
    <property type="molecule type" value="Genomic_DNA"/>
</dbReference>
<organism evidence="2">
    <name type="scientific">Mycobacterium phage BabyBack</name>
    <dbReference type="NCBI Taxonomy" id="3158877"/>
    <lineage>
        <taxon>Viruses</taxon>
        <taxon>Duplodnaviria</taxon>
        <taxon>Heunggongvirae</taxon>
        <taxon>Uroviricota</taxon>
        <taxon>Caudoviricetes</taxon>
    </lineage>
</organism>
<proteinExistence type="predicted"/>
<name>A0AAU8GR28_9CAUD</name>
<dbReference type="Pfam" id="PF23794">
    <property type="entry name" value="Phage_Gp84"/>
    <property type="match status" value="1"/>
</dbReference>
<evidence type="ECO:0000259" key="1">
    <source>
        <dbReference type="Pfam" id="PF23794"/>
    </source>
</evidence>
<accession>A0AAU8GR28</accession>
<reference evidence="2" key="1">
    <citation type="submission" date="2024-05" db="EMBL/GenBank/DDBJ databases">
        <authorList>
            <person name="Angeles D.G."/>
            <person name="Arvik A.J."/>
            <person name="Ashton K.E."/>
            <person name="Baker A.G."/>
            <person name="Benitez E."/>
            <person name="Boateng E.S."/>
            <person name="Bopp L.A."/>
            <person name="Canales M.Y."/>
            <person name="Cho C.S."/>
            <person name="Denby A.C."/>
            <person name="Ferrell L.E."/>
            <person name="Gates K.A."/>
            <person name="Goitom S."/>
            <person name="Griffith A.H."/>
            <person name="Hassan A.M."/>
            <person name="James S.C."/>
            <person name="Javed S.A."/>
            <person name="Jordan A.B."/>
            <person name="Kershner D.C."/>
            <person name="Kudva A.P."/>
            <person name="Liu S."/>
            <person name="Loosemore S.B."/>
            <person name="Lyle H.E."/>
            <person name="Mahmud R."/>
            <person name="Martey A."/>
            <person name="Martin B.S."/>
            <person name="Martin C.E."/>
            <person name="Martin G.J."/>
            <person name="McClellan E."/>
            <person name="Paladino M.R."/>
            <person name="Papa A.R."/>
            <person name="Perez K."/>
            <person name="Rhodes B.E."/>
            <person name="Riddervold E.J."/>
            <person name="Roudabush H."/>
            <person name="Ruiz I.A."/>
            <person name="Russell E.L."/>
            <person name="Sams C.E."/>
            <person name="Shin S."/>
            <person name="Smith G.L."/>
            <person name="Snowman J.L."/>
            <person name="Timberlake T."/>
            <person name="Tucker Z.R."/>
            <person name="Vashistha N."/>
            <person name="Voshell S.M."/>
            <person name="Vuppala S."/>
            <person name="Wallace A.L."/>
            <person name="Ko C."/>
            <person name="Russell D.A."/>
            <person name="Jacobs-Sera D."/>
            <person name="Hatfull G.F."/>
        </authorList>
    </citation>
    <scope>NUCLEOTIDE SEQUENCE</scope>
</reference>
<dbReference type="InterPro" id="IPR056577">
    <property type="entry name" value="Phage_Gp84"/>
</dbReference>